<proteinExistence type="inferred from homology"/>
<dbReference type="SFLD" id="SFLDG01388">
    <property type="entry name" value="7_8-didemethyl-8-hydroxy-5-dea"/>
    <property type="match status" value="1"/>
</dbReference>
<keyword evidence="6 10" id="KW-0408">Iron</keyword>
<organism evidence="12 13">
    <name type="scientific">Methanoculleus thermophilus</name>
    <dbReference type="NCBI Taxonomy" id="2200"/>
    <lineage>
        <taxon>Archaea</taxon>
        <taxon>Methanobacteriati</taxon>
        <taxon>Methanobacteriota</taxon>
        <taxon>Stenosarchaea group</taxon>
        <taxon>Methanomicrobia</taxon>
        <taxon>Methanomicrobiales</taxon>
        <taxon>Methanomicrobiaceae</taxon>
        <taxon>Methanoculleus</taxon>
    </lineage>
</organism>
<dbReference type="GO" id="GO:0016765">
    <property type="term" value="F:transferase activity, transferring alkyl or aryl (other than methyl) groups"/>
    <property type="evidence" value="ECO:0007669"/>
    <property type="project" value="InterPro"/>
</dbReference>
<evidence type="ECO:0000256" key="9">
    <source>
        <dbReference type="ARBA" id="ARBA00048974"/>
    </source>
</evidence>
<dbReference type="SFLD" id="SFLDS00029">
    <property type="entry name" value="Radical_SAM"/>
    <property type="match status" value="1"/>
</dbReference>
<evidence type="ECO:0000256" key="2">
    <source>
        <dbReference type="ARBA" id="ARBA00012126"/>
    </source>
</evidence>
<keyword evidence="13" id="KW-1185">Reference proteome</keyword>
<dbReference type="InterPro" id="IPR013785">
    <property type="entry name" value="Aldolase_TIM"/>
</dbReference>
<evidence type="ECO:0000256" key="4">
    <source>
        <dbReference type="ARBA" id="ARBA00022691"/>
    </source>
</evidence>
<dbReference type="InterPro" id="IPR034405">
    <property type="entry name" value="F420"/>
</dbReference>
<evidence type="ECO:0000256" key="3">
    <source>
        <dbReference type="ARBA" id="ARBA00022485"/>
    </source>
</evidence>
<dbReference type="NCBIfam" id="NF004884">
    <property type="entry name" value="PRK06245.1"/>
    <property type="match status" value="1"/>
</dbReference>
<evidence type="ECO:0000256" key="6">
    <source>
        <dbReference type="ARBA" id="ARBA00023004"/>
    </source>
</evidence>
<feature type="binding site" evidence="10">
    <location>
        <position position="20"/>
    </location>
    <ligand>
        <name>[4Fe-4S] cluster</name>
        <dbReference type="ChEBI" id="CHEBI:49883"/>
        <note>4Fe-4S-S-AdoMet</note>
    </ligand>
</feature>
<comment type="pathway">
    <text evidence="1 10">Cofactor biosynthesis; coenzyme F0 biosynthesis.</text>
</comment>
<feature type="domain" description="Radical SAM core" evidence="11">
    <location>
        <begin position="6"/>
        <end position="244"/>
    </location>
</feature>
<keyword evidence="8 10" id="KW-0456">Lyase</keyword>
<dbReference type="Pfam" id="PF04055">
    <property type="entry name" value="Radical_SAM"/>
    <property type="match status" value="1"/>
</dbReference>
<dbReference type="GO" id="GO:0044689">
    <property type="term" value="F:7,8-didemethyl-8-hydroxy-5-deazariboflavin synthase activity"/>
    <property type="evidence" value="ECO:0007669"/>
    <property type="project" value="UniProtKB-EC"/>
</dbReference>
<dbReference type="UniPathway" id="UPA00072"/>
<keyword evidence="5 10" id="KW-0479">Metal-binding</keyword>
<keyword evidence="7 10" id="KW-0411">Iron-sulfur</keyword>
<dbReference type="SFLD" id="SFLDG01064">
    <property type="entry name" value="F420__menaquinone_cofactor_bio"/>
    <property type="match status" value="1"/>
</dbReference>
<evidence type="ECO:0000256" key="1">
    <source>
        <dbReference type="ARBA" id="ARBA00004712"/>
    </source>
</evidence>
<comment type="cofactor">
    <cofactor evidence="10">
        <name>[4Fe-4S] cluster</name>
        <dbReference type="ChEBI" id="CHEBI:49883"/>
    </cofactor>
    <text evidence="10">Binds 1 [4Fe-4S] cluster. The cluster is coordinated with 3 cysteines and an exchangeable S-adenosyl-L-methionine.</text>
</comment>
<keyword evidence="4 10" id="KW-0949">S-adenosyl-L-methionine</keyword>
<accession>A0A1G8XIU6</accession>
<dbReference type="SFLD" id="SFLDF00294">
    <property type="entry name" value="7_8-didemethyl-8-hydroxy-5-dea"/>
    <property type="match status" value="1"/>
</dbReference>
<evidence type="ECO:0000313" key="13">
    <source>
        <dbReference type="Proteomes" id="UP000326500"/>
    </source>
</evidence>
<sequence length="331" mass="36616">MHRRVITFSRNVFLPLTTVCANRCGYCCFRTPVEEGCIMSPDEVIRTLDTGASLGCTEALFTFGERPGAVPGFAAELARLGYADILDYVYDLSLAAIKRGLLPHTNAGILTYEELDRLREVNASMGLMLETTADIPAHRNSPGKDPAVRIEMIENAGRLSIPFTTGILIGIGETEEDREESLQVIRDLHRRYGHIQEVIVQNFCPKQGTPMEDAPAPGTDEIRTTISLAREILPADVAVQIPPNLADAAQLIEYGVDDLGGVSPLTIDYVNPERPWPQIEELRRVAGDAELRERLCIYPQYIEKGWYSPLLEPLIRQLAERIAGSKRGEGA</sequence>
<dbReference type="GO" id="GO:0051539">
    <property type="term" value="F:4 iron, 4 sulfur cluster binding"/>
    <property type="evidence" value="ECO:0007669"/>
    <property type="project" value="UniProtKB-KW"/>
</dbReference>
<dbReference type="CDD" id="cd01335">
    <property type="entry name" value="Radical_SAM"/>
    <property type="match status" value="1"/>
</dbReference>
<dbReference type="RefSeq" id="WP_066956838.1">
    <property type="nucleotide sequence ID" value="NZ_BCNX01000006.1"/>
</dbReference>
<dbReference type="SMART" id="SM00729">
    <property type="entry name" value="Elp3"/>
    <property type="match status" value="1"/>
</dbReference>
<dbReference type="EC" id="4.3.1.32" evidence="2 10"/>
<reference evidence="12 13" key="1">
    <citation type="submission" date="2016-10" db="EMBL/GenBank/DDBJ databases">
        <authorList>
            <person name="Varghese N."/>
            <person name="Submissions S."/>
        </authorList>
    </citation>
    <scope>NUCLEOTIDE SEQUENCE [LARGE SCALE GENOMIC DNA]</scope>
    <source>
        <strain evidence="12 13">DSM 2373</strain>
    </source>
</reference>
<dbReference type="OrthoDB" id="35347at2157"/>
<comment type="function">
    <text evidence="10">Catalyzes the radical-mediated synthesis of 7,8-didemethyl-8-hydroxy-5-deazariboflavin (FO) from 5-amino-5-(4-hydroxybenzyl)-6-(D-ribitylimino)-5,6-dihydrouracil.</text>
</comment>
<evidence type="ECO:0000256" key="5">
    <source>
        <dbReference type="ARBA" id="ARBA00022723"/>
    </source>
</evidence>
<evidence type="ECO:0000256" key="10">
    <source>
        <dbReference type="HAMAP-Rule" id="MF_01611"/>
    </source>
</evidence>
<evidence type="ECO:0000313" key="12">
    <source>
        <dbReference type="EMBL" id="SDJ90393.1"/>
    </source>
</evidence>
<dbReference type="HAMAP" id="MF_01611">
    <property type="entry name" value="FO_synth_sub1"/>
    <property type="match status" value="1"/>
</dbReference>
<dbReference type="InterPro" id="IPR007197">
    <property type="entry name" value="rSAM"/>
</dbReference>
<name>A0A1G8XIU6_9EURY</name>
<evidence type="ECO:0000256" key="7">
    <source>
        <dbReference type="ARBA" id="ARBA00023014"/>
    </source>
</evidence>
<gene>
    <name evidence="10" type="primary">cofG</name>
    <name evidence="12" type="ORF">SAMN04488571_101461</name>
</gene>
<feature type="binding site" evidence="10">
    <location>
        <position position="27"/>
    </location>
    <ligand>
        <name>[4Fe-4S] cluster</name>
        <dbReference type="ChEBI" id="CHEBI:49883"/>
        <note>4Fe-4S-S-AdoMet</note>
    </ligand>
</feature>
<dbReference type="Gene3D" id="3.20.20.70">
    <property type="entry name" value="Aldolase class I"/>
    <property type="match status" value="1"/>
</dbReference>
<keyword evidence="3 10" id="KW-0004">4Fe-4S</keyword>
<dbReference type="STRING" id="2200.GCA_001571405_01207"/>
<dbReference type="AlphaFoldDB" id="A0A1G8XIU6"/>
<dbReference type="InterPro" id="IPR019939">
    <property type="entry name" value="CofG_family"/>
</dbReference>
<dbReference type="InterPro" id="IPR058240">
    <property type="entry name" value="rSAM_sf"/>
</dbReference>
<dbReference type="SUPFAM" id="SSF102114">
    <property type="entry name" value="Radical SAM enzymes"/>
    <property type="match status" value="1"/>
</dbReference>
<feature type="binding site" evidence="10">
    <location>
        <position position="24"/>
    </location>
    <ligand>
        <name>[4Fe-4S] cluster</name>
        <dbReference type="ChEBI" id="CHEBI:49883"/>
        <note>4Fe-4S-S-AdoMet</note>
    </ligand>
</feature>
<comment type="subunit">
    <text evidence="10">The FO synthase complex consists of two subunits, CofG and CofH.</text>
</comment>
<comment type="catalytic activity">
    <reaction evidence="9 10">
        <text>5-amino-5-(4-hydroxybenzyl)-6-(D-ribitylimino)-5,6-dihydrouracil + S-adenosyl-L-methionine = 7,8-didemethyl-8-hydroxy-5-deazariboflavin + 5'-deoxyadenosine + L-methionine + NH4(+) + H(+)</text>
        <dbReference type="Rhea" id="RHEA:55204"/>
        <dbReference type="ChEBI" id="CHEBI:15378"/>
        <dbReference type="ChEBI" id="CHEBI:17319"/>
        <dbReference type="ChEBI" id="CHEBI:28938"/>
        <dbReference type="ChEBI" id="CHEBI:57844"/>
        <dbReference type="ChEBI" id="CHEBI:59789"/>
        <dbReference type="ChEBI" id="CHEBI:59904"/>
        <dbReference type="ChEBI" id="CHEBI:85936"/>
        <dbReference type="EC" id="4.3.1.32"/>
    </reaction>
</comment>
<dbReference type="PROSITE" id="PS51918">
    <property type="entry name" value="RADICAL_SAM"/>
    <property type="match status" value="1"/>
</dbReference>
<dbReference type="PANTHER" id="PTHR43076:SF15">
    <property type="entry name" value="7,8-DIDEMETHYL-8-HYDROXY-5-DEAZARIBOFLAVIN SYNTHASE"/>
    <property type="match status" value="1"/>
</dbReference>
<dbReference type="EMBL" id="FNFT01000001">
    <property type="protein sequence ID" value="SDJ90393.1"/>
    <property type="molecule type" value="Genomic_DNA"/>
</dbReference>
<evidence type="ECO:0000259" key="11">
    <source>
        <dbReference type="PROSITE" id="PS51918"/>
    </source>
</evidence>
<dbReference type="GO" id="GO:0005506">
    <property type="term" value="F:iron ion binding"/>
    <property type="evidence" value="ECO:0007669"/>
    <property type="project" value="UniProtKB-UniRule"/>
</dbReference>
<dbReference type="Proteomes" id="UP000326500">
    <property type="component" value="Unassembled WGS sequence"/>
</dbReference>
<dbReference type="InterPro" id="IPR006638">
    <property type="entry name" value="Elp3/MiaA/NifB-like_rSAM"/>
</dbReference>
<dbReference type="NCBIfam" id="TIGR03550">
    <property type="entry name" value="F420_cofG"/>
    <property type="match status" value="1"/>
</dbReference>
<dbReference type="PANTHER" id="PTHR43076">
    <property type="entry name" value="FO SYNTHASE (COFH)"/>
    <property type="match status" value="1"/>
</dbReference>
<comment type="similarity">
    <text evidence="10">Belongs to the radical SAM superfamily. CofG family.</text>
</comment>
<evidence type="ECO:0000256" key="8">
    <source>
        <dbReference type="ARBA" id="ARBA00023239"/>
    </source>
</evidence>
<protein>
    <recommendedName>
        <fullName evidence="2 10">7,8-didemethyl-8-hydroxy-5-deazariboflavin synthase</fullName>
        <ecNumber evidence="2 10">4.3.1.32</ecNumber>
    </recommendedName>
    <alternativeName>
        <fullName evidence="10">FO synthase subunit 1</fullName>
    </alternativeName>
</protein>